<dbReference type="EMBL" id="AXUT01000056">
    <property type="protein sequence ID" value="ESU81451.1"/>
    <property type="molecule type" value="Genomic_DNA"/>
</dbReference>
<accession>A0A090NLZ4</accession>
<dbReference type="PATRIC" id="fig|1401327.3.peg.658"/>
<organism evidence="1 2">
    <name type="scientific">Shigella dysenteriae WRSd3</name>
    <dbReference type="NCBI Taxonomy" id="1401327"/>
    <lineage>
        <taxon>Bacteria</taxon>
        <taxon>Pseudomonadati</taxon>
        <taxon>Pseudomonadota</taxon>
        <taxon>Gammaproteobacteria</taxon>
        <taxon>Enterobacterales</taxon>
        <taxon>Enterobacteriaceae</taxon>
        <taxon>Shigella</taxon>
    </lineage>
</organism>
<sequence>MSGAVFKDFLHFFVTPDALRLSGLRVMTCRPDKAFTPHPALVA</sequence>
<dbReference type="Proteomes" id="UP000017944">
    <property type="component" value="Unassembled WGS sequence"/>
</dbReference>
<evidence type="ECO:0000313" key="2">
    <source>
        <dbReference type="Proteomes" id="UP000017944"/>
    </source>
</evidence>
<evidence type="ECO:0000313" key="1">
    <source>
        <dbReference type="EMBL" id="ESU81451.1"/>
    </source>
</evidence>
<dbReference type="AlphaFoldDB" id="A0A090NLZ4"/>
<comment type="caution">
    <text evidence="1">The sequence shown here is derived from an EMBL/GenBank/DDBJ whole genome shotgun (WGS) entry which is preliminary data.</text>
</comment>
<proteinExistence type="predicted"/>
<protein>
    <submittedName>
        <fullName evidence="1">Putative cytosolic protein</fullName>
    </submittedName>
</protein>
<name>A0A090NLZ4_SHIDY</name>
<reference evidence="1 2" key="1">
    <citation type="submission" date="2013-10" db="EMBL/GenBank/DDBJ databases">
        <title>Draft genomes and the virulence plasmids of Sd1617 vaccine constructs: WRSd3 and WRSd5.</title>
        <authorList>
            <person name="Aksomboon Vongsawan A."/>
            <person name="Venkatesan M.M."/>
            <person name="Vaisvil B."/>
            <person name="Emel G."/>
            <person name="Kepatral V."/>
            <person name="Sethabutr O."/>
            <person name="Serichantalergs O."/>
            <person name="Mason C."/>
        </authorList>
    </citation>
    <scope>NUCLEOTIDE SEQUENCE [LARGE SCALE GENOMIC DNA]</scope>
    <source>
        <strain evidence="1 2">WRSd3</strain>
    </source>
</reference>
<gene>
    <name evidence="1" type="ORF">WRSd3_00716</name>
</gene>
<dbReference type="AntiFam" id="ANF00064">
    <property type="entry name" value="Unclear, Possibly translation of poorly localized IS Element IS621"/>
</dbReference>